<dbReference type="CDD" id="cd01949">
    <property type="entry name" value="GGDEF"/>
    <property type="match status" value="1"/>
</dbReference>
<dbReference type="SMART" id="SM00267">
    <property type="entry name" value="GGDEF"/>
    <property type="match status" value="1"/>
</dbReference>
<dbReference type="SMART" id="SM00065">
    <property type="entry name" value="GAF"/>
    <property type="match status" value="1"/>
</dbReference>
<dbReference type="PANTHER" id="PTHR45138:SF9">
    <property type="entry name" value="DIGUANYLATE CYCLASE DGCM-RELATED"/>
    <property type="match status" value="1"/>
</dbReference>
<evidence type="ECO:0000256" key="2">
    <source>
        <dbReference type="ARBA" id="ARBA00022989"/>
    </source>
</evidence>
<evidence type="ECO:0000313" key="7">
    <source>
        <dbReference type="EMBL" id="MTB70916.1"/>
    </source>
</evidence>
<dbReference type="GO" id="GO:0007165">
    <property type="term" value="P:signal transduction"/>
    <property type="evidence" value="ECO:0007669"/>
    <property type="project" value="InterPro"/>
</dbReference>
<dbReference type="InterPro" id="IPR000160">
    <property type="entry name" value="GGDEF_dom"/>
</dbReference>
<dbReference type="SUPFAM" id="SSF158472">
    <property type="entry name" value="HAMP domain-like"/>
    <property type="match status" value="1"/>
</dbReference>
<evidence type="ECO:0000259" key="6">
    <source>
        <dbReference type="PROSITE" id="PS50887"/>
    </source>
</evidence>
<sequence length="632" mass="65745">MSIRTRLAIVLAAVVLPVLLVAGLVAGVLLPRALVDGQRRDVDRATVAVATAMASECWALGDRAEVIALSVANGRPPAAVLAEETRGGLGAERGYAVVLRGGEVLAASGSAPRPTPTTLPTTRCSTVTRPAGPHLAERVDLSTTQGTLTVLVVEPLTAGRLDALARQAAASDVRTILQCAGGVEVHPSSDRGQGSVAQTAAAGPGRPCAVQGSAPDPVGGPRAWVPLLLILVVLAAAVGLLRWLARELTAPLLALTEGTRRIADGDLTVRLPEGRDDEVGELSREFNAMAVELDQRMAELTSSRATLQDTVGRIAATLQRTHDLDGLLAALCALAETTTGSACAVVWMREGSGLRARVVHPIGTRRPGTGRIRAAESVVGEVVSDRRVVLLDDASGEPGAVLRGRLCAAPLVSGDDVIGALVVERAADATAYDDTTGELLDLVAGPAGVAIDNAILHRRAQRQSVTDPLTGVGNLRMLTTTLGREVERARSFGRQVSLLILDIDRFRRINDEHGHSVGDGVLAALAARLVELVPPVDVVARYGGEEMAVVCPERGEQECLRLAQRIVADLRERPLQVGDREVPITCSIGIATWPQDAATAPELVSAADAAMNAAKRAGRDGTVAAGHVGPVD</sequence>
<dbReference type="InterPro" id="IPR003018">
    <property type="entry name" value="GAF"/>
</dbReference>
<dbReference type="SUPFAM" id="SSF55073">
    <property type="entry name" value="Nucleotide cyclase"/>
    <property type="match status" value="1"/>
</dbReference>
<dbReference type="GO" id="GO:0052621">
    <property type="term" value="F:diguanylate cyclase activity"/>
    <property type="evidence" value="ECO:0007669"/>
    <property type="project" value="TreeGrafter"/>
</dbReference>
<dbReference type="SMART" id="SM00304">
    <property type="entry name" value="HAMP"/>
    <property type="match status" value="1"/>
</dbReference>
<gene>
    <name evidence="7" type="ORF">GGG17_02795</name>
</gene>
<dbReference type="SUPFAM" id="SSF55781">
    <property type="entry name" value="GAF domain-like"/>
    <property type="match status" value="1"/>
</dbReference>
<dbReference type="Gene3D" id="3.30.450.40">
    <property type="match status" value="1"/>
</dbReference>
<evidence type="ECO:0000256" key="1">
    <source>
        <dbReference type="ARBA" id="ARBA00022692"/>
    </source>
</evidence>
<dbReference type="Pfam" id="PF00990">
    <property type="entry name" value="GGDEF"/>
    <property type="match status" value="1"/>
</dbReference>
<dbReference type="NCBIfam" id="TIGR00254">
    <property type="entry name" value="GGDEF"/>
    <property type="match status" value="1"/>
</dbReference>
<dbReference type="InterPro" id="IPR029016">
    <property type="entry name" value="GAF-like_dom_sf"/>
</dbReference>
<protein>
    <submittedName>
        <fullName evidence="7">Diguanylate cyclase</fullName>
    </submittedName>
</protein>
<dbReference type="Gene3D" id="6.10.340.10">
    <property type="match status" value="1"/>
</dbReference>
<dbReference type="AlphaFoldDB" id="A0A6I3IVM4"/>
<dbReference type="Gene3D" id="3.30.70.270">
    <property type="match status" value="1"/>
</dbReference>
<dbReference type="InterPro" id="IPR003660">
    <property type="entry name" value="HAMP_dom"/>
</dbReference>
<accession>A0A6I3IVM4</accession>
<dbReference type="GO" id="GO:1902201">
    <property type="term" value="P:negative regulation of bacterial-type flagellum-dependent cell motility"/>
    <property type="evidence" value="ECO:0007669"/>
    <property type="project" value="TreeGrafter"/>
</dbReference>
<dbReference type="RefSeq" id="WP_154592274.1">
    <property type="nucleotide sequence ID" value="NZ_WLVL01000016.1"/>
</dbReference>
<evidence type="ECO:0000313" key="8">
    <source>
        <dbReference type="Proteomes" id="UP000431092"/>
    </source>
</evidence>
<dbReference type="Proteomes" id="UP000431092">
    <property type="component" value="Unassembled WGS sequence"/>
</dbReference>
<name>A0A6I3IVM4_9MICO</name>
<dbReference type="PANTHER" id="PTHR45138">
    <property type="entry name" value="REGULATORY COMPONENTS OF SENSORY TRANSDUCTION SYSTEM"/>
    <property type="match status" value="1"/>
</dbReference>
<organism evidence="7 8">
    <name type="scientific">Arsenicicoccus cauae</name>
    <dbReference type="NCBI Taxonomy" id="2663847"/>
    <lineage>
        <taxon>Bacteria</taxon>
        <taxon>Bacillati</taxon>
        <taxon>Actinomycetota</taxon>
        <taxon>Actinomycetes</taxon>
        <taxon>Micrococcales</taxon>
        <taxon>Intrasporangiaceae</taxon>
        <taxon>Arsenicicoccus</taxon>
    </lineage>
</organism>
<keyword evidence="1 4" id="KW-0812">Transmembrane</keyword>
<dbReference type="PROSITE" id="PS50885">
    <property type="entry name" value="HAMP"/>
    <property type="match status" value="1"/>
</dbReference>
<evidence type="ECO:0000256" key="4">
    <source>
        <dbReference type="SAM" id="Phobius"/>
    </source>
</evidence>
<dbReference type="PROSITE" id="PS50887">
    <property type="entry name" value="GGDEF"/>
    <property type="match status" value="1"/>
</dbReference>
<dbReference type="InterPro" id="IPR050469">
    <property type="entry name" value="Diguanylate_Cyclase"/>
</dbReference>
<dbReference type="EMBL" id="WLVL01000016">
    <property type="protein sequence ID" value="MTB70916.1"/>
    <property type="molecule type" value="Genomic_DNA"/>
</dbReference>
<dbReference type="GO" id="GO:0005886">
    <property type="term" value="C:plasma membrane"/>
    <property type="evidence" value="ECO:0007669"/>
    <property type="project" value="TreeGrafter"/>
</dbReference>
<evidence type="ECO:0000259" key="5">
    <source>
        <dbReference type="PROSITE" id="PS50885"/>
    </source>
</evidence>
<dbReference type="Pfam" id="PF13185">
    <property type="entry name" value="GAF_2"/>
    <property type="match status" value="1"/>
</dbReference>
<keyword evidence="8" id="KW-1185">Reference proteome</keyword>
<evidence type="ECO:0000256" key="3">
    <source>
        <dbReference type="SAM" id="MobiDB-lite"/>
    </source>
</evidence>
<feature type="transmembrane region" description="Helical" evidence="4">
    <location>
        <begin position="223"/>
        <end position="245"/>
    </location>
</feature>
<keyword evidence="4" id="KW-0472">Membrane</keyword>
<feature type="domain" description="GGDEF" evidence="6">
    <location>
        <begin position="494"/>
        <end position="627"/>
    </location>
</feature>
<keyword evidence="2 4" id="KW-1133">Transmembrane helix</keyword>
<proteinExistence type="predicted"/>
<dbReference type="CDD" id="cd06225">
    <property type="entry name" value="HAMP"/>
    <property type="match status" value="1"/>
</dbReference>
<dbReference type="InterPro" id="IPR029787">
    <property type="entry name" value="Nucleotide_cyclase"/>
</dbReference>
<feature type="region of interest" description="Disordered" evidence="3">
    <location>
        <begin position="184"/>
        <end position="214"/>
    </location>
</feature>
<reference evidence="7 8" key="1">
    <citation type="submission" date="2019-11" db="EMBL/GenBank/DDBJ databases">
        <title>Whole genome sequencing identifies a novel species of the genus Arsenicicoccus isolated from human blood.</title>
        <authorList>
            <person name="Jeong J.H."/>
            <person name="Kweon O.J."/>
            <person name="Kim H.R."/>
            <person name="Kim T.-H."/>
            <person name="Ha S.-M."/>
            <person name="Lee M.-K."/>
        </authorList>
    </citation>
    <scope>NUCLEOTIDE SEQUENCE [LARGE SCALE GENOMIC DNA]</scope>
    <source>
        <strain evidence="7 8">MKL-02</strain>
    </source>
</reference>
<comment type="caution">
    <text evidence="7">The sequence shown here is derived from an EMBL/GenBank/DDBJ whole genome shotgun (WGS) entry which is preliminary data.</text>
</comment>
<dbReference type="InterPro" id="IPR043128">
    <property type="entry name" value="Rev_trsase/Diguanyl_cyclase"/>
</dbReference>
<feature type="domain" description="HAMP" evidence="5">
    <location>
        <begin position="246"/>
        <end position="298"/>
    </location>
</feature>
<dbReference type="FunFam" id="3.30.70.270:FF:000001">
    <property type="entry name" value="Diguanylate cyclase domain protein"/>
    <property type="match status" value="1"/>
</dbReference>
<dbReference type="GO" id="GO:0043709">
    <property type="term" value="P:cell adhesion involved in single-species biofilm formation"/>
    <property type="evidence" value="ECO:0007669"/>
    <property type="project" value="TreeGrafter"/>
</dbReference>
<dbReference type="Pfam" id="PF00672">
    <property type="entry name" value="HAMP"/>
    <property type="match status" value="1"/>
</dbReference>